<evidence type="ECO:0000256" key="1">
    <source>
        <dbReference type="SAM" id="Phobius"/>
    </source>
</evidence>
<dbReference type="AlphaFoldDB" id="A0A4Z0GJX4"/>
<evidence type="ECO:0000313" key="3">
    <source>
        <dbReference type="Proteomes" id="UP000298347"/>
    </source>
</evidence>
<feature type="transmembrane region" description="Helical" evidence="1">
    <location>
        <begin position="17"/>
        <end position="35"/>
    </location>
</feature>
<gene>
    <name evidence="2" type="ORF">E4665_16210</name>
</gene>
<dbReference type="EMBL" id="SRJD01000028">
    <property type="protein sequence ID" value="TGA96227.1"/>
    <property type="molecule type" value="Genomic_DNA"/>
</dbReference>
<comment type="caution">
    <text evidence="2">The sequence shown here is derived from an EMBL/GenBank/DDBJ whole genome shotgun (WGS) entry which is preliminary data.</text>
</comment>
<keyword evidence="3" id="KW-1185">Reference proteome</keyword>
<reference evidence="2 3" key="1">
    <citation type="journal article" date="2015" name="Int. J. Syst. Evol. Microbiol.">
        <title>Sporolactobacillus shoreae sp. nov. and Sporolactobacillus spathodeae sp. nov., two spore-forming lactic acid bacteria isolated from tree barks in Thailand.</title>
        <authorList>
            <person name="Thamacharoensuk T."/>
            <person name="Kitahara M."/>
            <person name="Ohkuma M."/>
            <person name="Thongchul N."/>
            <person name="Tanasupawat S."/>
        </authorList>
    </citation>
    <scope>NUCLEOTIDE SEQUENCE [LARGE SCALE GENOMIC DNA]</scope>
    <source>
        <strain evidence="2 3">BK92</strain>
    </source>
</reference>
<dbReference type="RefSeq" id="WP_135349845.1">
    <property type="nucleotide sequence ID" value="NZ_SRJD01000028.1"/>
</dbReference>
<evidence type="ECO:0008006" key="4">
    <source>
        <dbReference type="Google" id="ProtNLM"/>
    </source>
</evidence>
<dbReference type="OrthoDB" id="5290932at2"/>
<feature type="transmembrane region" description="Helical" evidence="1">
    <location>
        <begin position="101"/>
        <end position="123"/>
    </location>
</feature>
<sequence length="178" mass="20298">MASEEVWKEKLAKRTRIFSFVFGIVWLVDAILKWMPAFLFNFNADLTKKISTSPDFLVPWLKFVLKITSTAPVFFAVVIAIVETAIALSLLFGVARKYMYVVGFILNIVIWVTAEGFIGRFWTPGATDIGTSIMYSFIFAALWGLEQFASTTNYWTLDQKIEAVWPAWKKVSEWKTAA</sequence>
<dbReference type="Proteomes" id="UP000298347">
    <property type="component" value="Unassembled WGS sequence"/>
</dbReference>
<feature type="transmembrane region" description="Helical" evidence="1">
    <location>
        <begin position="129"/>
        <end position="145"/>
    </location>
</feature>
<protein>
    <recommendedName>
        <fullName evidence="4">DoxX family membrane protein</fullName>
    </recommendedName>
</protein>
<proteinExistence type="predicted"/>
<feature type="transmembrane region" description="Helical" evidence="1">
    <location>
        <begin position="73"/>
        <end position="94"/>
    </location>
</feature>
<name>A0A4Z0GJX4_9BACL</name>
<keyword evidence="1" id="KW-1133">Transmembrane helix</keyword>
<accession>A0A4Z0GJX4</accession>
<organism evidence="2 3">
    <name type="scientific">Sporolactobacillus shoreae</name>
    <dbReference type="NCBI Taxonomy" id="1465501"/>
    <lineage>
        <taxon>Bacteria</taxon>
        <taxon>Bacillati</taxon>
        <taxon>Bacillota</taxon>
        <taxon>Bacilli</taxon>
        <taxon>Bacillales</taxon>
        <taxon>Sporolactobacillaceae</taxon>
        <taxon>Sporolactobacillus</taxon>
    </lineage>
</organism>
<keyword evidence="1" id="KW-0812">Transmembrane</keyword>
<evidence type="ECO:0000313" key="2">
    <source>
        <dbReference type="EMBL" id="TGA96227.1"/>
    </source>
</evidence>
<keyword evidence="1" id="KW-0472">Membrane</keyword>